<protein>
    <submittedName>
        <fullName evidence="1">Uncharacterized protein</fullName>
    </submittedName>
</protein>
<keyword evidence="2" id="KW-1185">Reference proteome</keyword>
<organism evidence="1 2">
    <name type="scientific">Tahibacter amnicola</name>
    <dbReference type="NCBI Taxonomy" id="2976241"/>
    <lineage>
        <taxon>Bacteria</taxon>
        <taxon>Pseudomonadati</taxon>
        <taxon>Pseudomonadota</taxon>
        <taxon>Gammaproteobacteria</taxon>
        <taxon>Lysobacterales</taxon>
        <taxon>Rhodanobacteraceae</taxon>
        <taxon>Tahibacter</taxon>
    </lineage>
</organism>
<proteinExistence type="predicted"/>
<reference evidence="1" key="1">
    <citation type="submission" date="2022-09" db="EMBL/GenBank/DDBJ databases">
        <title>Tahibacter sp. nov., isolated from a fresh water.</title>
        <authorList>
            <person name="Baek J.H."/>
            <person name="Lee J.K."/>
            <person name="Kim J.M."/>
            <person name="Jeon C.O."/>
        </authorList>
    </citation>
    <scope>NUCLEOTIDE SEQUENCE</scope>
    <source>
        <strain evidence="1">W38</strain>
    </source>
</reference>
<evidence type="ECO:0000313" key="2">
    <source>
        <dbReference type="Proteomes" id="UP001064632"/>
    </source>
</evidence>
<dbReference type="RefSeq" id="WP_261694889.1">
    <property type="nucleotide sequence ID" value="NZ_CP104694.1"/>
</dbReference>
<evidence type="ECO:0000313" key="1">
    <source>
        <dbReference type="EMBL" id="UXI67920.1"/>
    </source>
</evidence>
<dbReference type="Proteomes" id="UP001064632">
    <property type="component" value="Chromosome"/>
</dbReference>
<gene>
    <name evidence="1" type="ORF">N4264_24860</name>
</gene>
<sequence>MRLSAIMAKEQALPRVAVQVVTIQWTKATRGAPGSIRRAALPRAFPLRQGTGWCSIEHITLSEWEQFRAHHRVEEPLGQLPFEICSLRLRLESADELSVGIGCTQHAGQPWRIARPRVMGLGPGQSGRVATNARHTSYAGQWYTETTFHIAYGGDLSPDRFMSGKPDRDYNQKAALF</sequence>
<dbReference type="EMBL" id="CP104694">
    <property type="protein sequence ID" value="UXI67920.1"/>
    <property type="molecule type" value="Genomic_DNA"/>
</dbReference>
<accession>A0ABY6BDM3</accession>
<name>A0ABY6BDM3_9GAMM</name>